<protein>
    <recommendedName>
        <fullName evidence="5">Flavin-dependent monooxygenase</fullName>
    </recommendedName>
    <alternativeName>
        <fullName evidence="5">TetX monooxygenase</fullName>
        <shortName evidence="5">TetX</shortName>
        <ecNumber evidence="5">1.14.13.-</ecNumber>
    </alternativeName>
</protein>
<feature type="binding site" evidence="5">
    <location>
        <position position="132"/>
    </location>
    <ligand>
        <name>FAD</name>
        <dbReference type="ChEBI" id="CHEBI:57692"/>
    </ligand>
</feature>
<evidence type="ECO:0000256" key="1">
    <source>
        <dbReference type="ARBA" id="ARBA00022630"/>
    </source>
</evidence>
<evidence type="ECO:0000256" key="6">
    <source>
        <dbReference type="SAM" id="MobiDB-lite"/>
    </source>
</evidence>
<comment type="subunit">
    <text evidence="5">Monomer.</text>
</comment>
<evidence type="ECO:0000256" key="3">
    <source>
        <dbReference type="ARBA" id="ARBA00023002"/>
    </source>
</evidence>
<comment type="catalytic activity">
    <reaction evidence="5">
        <text>a tetracycline + NADPH + O2 + H(+) = an 11a-hydroxytetracycline + NADP(+) + H2O</text>
        <dbReference type="Rhea" id="RHEA:61444"/>
        <dbReference type="ChEBI" id="CHEBI:15377"/>
        <dbReference type="ChEBI" id="CHEBI:15378"/>
        <dbReference type="ChEBI" id="CHEBI:15379"/>
        <dbReference type="ChEBI" id="CHEBI:57783"/>
        <dbReference type="ChEBI" id="CHEBI:58349"/>
        <dbReference type="ChEBI" id="CHEBI:144644"/>
        <dbReference type="ChEBI" id="CHEBI:144645"/>
    </reaction>
</comment>
<keyword evidence="5" id="KW-0963">Cytoplasm</keyword>
<feature type="domain" description="FAD-binding" evidence="7">
    <location>
        <begin position="33"/>
        <end position="373"/>
    </location>
</feature>
<dbReference type="GO" id="GO:0004497">
    <property type="term" value="F:monooxygenase activity"/>
    <property type="evidence" value="ECO:0007669"/>
    <property type="project" value="UniProtKB-KW"/>
</dbReference>
<dbReference type="Gene3D" id="3.50.50.60">
    <property type="entry name" value="FAD/NAD(P)-binding domain"/>
    <property type="match status" value="1"/>
</dbReference>
<dbReference type="PANTHER" id="PTHR46972:SF1">
    <property type="entry name" value="FAD DEPENDENT OXIDOREDUCTASE DOMAIN-CONTAINING PROTEIN"/>
    <property type="match status" value="1"/>
</dbReference>
<evidence type="ECO:0000256" key="2">
    <source>
        <dbReference type="ARBA" id="ARBA00022827"/>
    </source>
</evidence>
<sequence length="415" mass="44697">MPGTGASGRHRKDTSTLFTIERSVTLVSTTPRIAIAGAGLGGLVCARVLQQHGVPVTVFERETDPDSRSQGGSLDIDEDTGQAALHAAGLFDRFLALSRPEDQEWHLYDRHASLIRHDQAGKGNLSRPEIDRGQLRALLLESLAPGTVRWGHPVEAVTPLPHGAARLHHHDGTTEEFDLVIGADGAWSRVRPALSDAQPSYAGVTMVEAHFDDIDHRHPGIAQLVGRGTMAAKAGGRSLMLQRNSNGHARAYITFRGPQDWHAGLDLADTEAVRARLLARYQGWHERLLDILRENEGGFINRPMFVLPVPHSWQRVPGITLLGDAAHLMPPVGVGANLALLDGAELAQAVIGHSTVDAALDAYESAMLPRATGHAKTAQHMLATLMPDTGSDDALFPDTLWPSDTLPDAHPAHTS</sequence>
<dbReference type="InterPro" id="IPR002938">
    <property type="entry name" value="FAD-bd"/>
</dbReference>
<feature type="region of interest" description="Disordered" evidence="6">
    <location>
        <begin position="396"/>
        <end position="415"/>
    </location>
</feature>
<comment type="similarity">
    <text evidence="5">Belongs to the aromatic-ring hydroxylase family. TetX subfamily.</text>
</comment>
<reference evidence="9" key="1">
    <citation type="journal article" date="2019" name="Int. J. Syst. Evol. Microbiol.">
        <title>The Global Catalogue of Microorganisms (GCM) 10K type strain sequencing project: providing services to taxonomists for standard genome sequencing and annotation.</title>
        <authorList>
            <consortium name="The Broad Institute Genomics Platform"/>
            <consortium name="The Broad Institute Genome Sequencing Center for Infectious Disease"/>
            <person name="Wu L."/>
            <person name="Ma J."/>
        </authorList>
    </citation>
    <scope>NUCLEOTIDE SEQUENCE [LARGE SCALE GENOMIC DNA]</scope>
    <source>
        <strain evidence="9">JCM 4586</strain>
    </source>
</reference>
<evidence type="ECO:0000259" key="7">
    <source>
        <dbReference type="Pfam" id="PF01494"/>
    </source>
</evidence>
<comment type="caution">
    <text evidence="8">The sequence shown here is derived from an EMBL/GenBank/DDBJ whole genome shotgun (WGS) entry which is preliminary data.</text>
</comment>
<keyword evidence="1 5" id="KW-0285">Flavoprotein</keyword>
<feature type="binding site" evidence="5">
    <location>
        <position position="75"/>
    </location>
    <ligand>
        <name>FAD</name>
        <dbReference type="ChEBI" id="CHEBI:57692"/>
    </ligand>
</feature>
<feature type="binding site" evidence="5">
    <location>
        <position position="324"/>
    </location>
    <ligand>
        <name>FAD</name>
        <dbReference type="ChEBI" id="CHEBI:57692"/>
    </ligand>
</feature>
<dbReference type="Pfam" id="PF01494">
    <property type="entry name" value="FAD_binding_3"/>
    <property type="match status" value="1"/>
</dbReference>
<proteinExistence type="inferred from homology"/>
<dbReference type="InterPro" id="IPR036188">
    <property type="entry name" value="FAD/NAD-bd_sf"/>
</dbReference>
<evidence type="ECO:0000313" key="9">
    <source>
        <dbReference type="Proteomes" id="UP000659223"/>
    </source>
</evidence>
<evidence type="ECO:0000256" key="4">
    <source>
        <dbReference type="ARBA" id="ARBA00023033"/>
    </source>
</evidence>
<keyword evidence="5" id="KW-0547">Nucleotide-binding</keyword>
<dbReference type="InterPro" id="IPR043683">
    <property type="entry name" value="TetX_monooxygenase"/>
</dbReference>
<dbReference type="EMBL" id="BMUT01000003">
    <property type="protein sequence ID" value="GGX73548.1"/>
    <property type="molecule type" value="Genomic_DNA"/>
</dbReference>
<keyword evidence="3 5" id="KW-0560">Oxidoreductase</keyword>
<dbReference type="Proteomes" id="UP000659223">
    <property type="component" value="Unassembled WGS sequence"/>
</dbReference>
<keyword evidence="2 5" id="KW-0274">FAD</keyword>
<comment type="cofactor">
    <cofactor evidence="5">
        <name>FAD</name>
        <dbReference type="ChEBI" id="CHEBI:57692"/>
    </cofactor>
</comment>
<accession>A0ABQ2YA54</accession>
<organism evidence="8 9">
    <name type="scientific">Streptomyces hiroshimensis</name>
    <dbReference type="NCBI Taxonomy" id="66424"/>
    <lineage>
        <taxon>Bacteria</taxon>
        <taxon>Bacillati</taxon>
        <taxon>Actinomycetota</taxon>
        <taxon>Actinomycetes</taxon>
        <taxon>Kitasatosporales</taxon>
        <taxon>Streptomycetaceae</taxon>
        <taxon>Streptomyces</taxon>
    </lineage>
</organism>
<keyword evidence="9" id="KW-1185">Reference proteome</keyword>
<dbReference type="HAMAP" id="MF_00845">
    <property type="entry name" value="TetX_monooxygenase"/>
    <property type="match status" value="1"/>
</dbReference>
<feature type="binding site" evidence="5">
    <location>
        <position position="68"/>
    </location>
    <ligand>
        <name>NADPH</name>
        <dbReference type="ChEBI" id="CHEBI:57783"/>
    </ligand>
</feature>
<gene>
    <name evidence="8" type="ORF">GCM10010324_18530</name>
</gene>
<comment type="subcellular location">
    <subcellularLocation>
        <location evidence="5">Cytoplasm</location>
    </subcellularLocation>
</comment>
<evidence type="ECO:0000313" key="8">
    <source>
        <dbReference type="EMBL" id="GGX73548.1"/>
    </source>
</evidence>
<dbReference type="SUPFAM" id="SSF51905">
    <property type="entry name" value="FAD/NAD(P)-binding domain"/>
    <property type="match status" value="1"/>
</dbReference>
<keyword evidence="4 5" id="KW-0503">Monooxygenase</keyword>
<dbReference type="EC" id="1.14.13.-" evidence="5"/>
<dbReference type="PANTHER" id="PTHR46972">
    <property type="entry name" value="MONOOXYGENASE ASQM-RELATED"/>
    <property type="match status" value="1"/>
</dbReference>
<evidence type="ECO:0000256" key="5">
    <source>
        <dbReference type="HAMAP-Rule" id="MF_00845"/>
    </source>
</evidence>
<keyword evidence="5" id="KW-0521">NADP</keyword>
<name>A0ABQ2YA54_9ACTN</name>
<dbReference type="PRINTS" id="PR00420">
    <property type="entry name" value="RNGMNOXGNASE"/>
</dbReference>
<comment type="domain">
    <text evidence="5">Consists of an N-terminal FAD-binding domain with a Rossman fold and a C-terminal substrate-binding domain.</text>
</comment>
<comment type="function">
    <text evidence="5">An FAD-requiring monooxygenase active on some tetracycline antibiotic derivatives, which leads to their inactivation. Hydroxylates carbon 11a of tetracycline and some analogs.</text>
</comment>